<evidence type="ECO:0000313" key="2">
    <source>
        <dbReference type="EMBL" id="GFR62090.1"/>
    </source>
</evidence>
<dbReference type="InterPro" id="IPR012337">
    <property type="entry name" value="RNaseH-like_sf"/>
</dbReference>
<dbReference type="PANTHER" id="PTHR37984:SF5">
    <property type="entry name" value="PROTEIN NYNRIN-LIKE"/>
    <property type="match status" value="1"/>
</dbReference>
<evidence type="ECO:0000313" key="3">
    <source>
        <dbReference type="Proteomes" id="UP000762676"/>
    </source>
</evidence>
<organism evidence="2 3">
    <name type="scientific">Elysia marginata</name>
    <dbReference type="NCBI Taxonomy" id="1093978"/>
    <lineage>
        <taxon>Eukaryota</taxon>
        <taxon>Metazoa</taxon>
        <taxon>Spiralia</taxon>
        <taxon>Lophotrochozoa</taxon>
        <taxon>Mollusca</taxon>
        <taxon>Gastropoda</taxon>
        <taxon>Heterobranchia</taxon>
        <taxon>Euthyneura</taxon>
        <taxon>Panpulmonata</taxon>
        <taxon>Sacoglossa</taxon>
        <taxon>Placobranchoidea</taxon>
        <taxon>Plakobranchidae</taxon>
        <taxon>Elysia</taxon>
    </lineage>
</organism>
<dbReference type="PROSITE" id="PS50994">
    <property type="entry name" value="INTEGRASE"/>
    <property type="match status" value="1"/>
</dbReference>
<dbReference type="AlphaFoldDB" id="A0AAV4ENS8"/>
<dbReference type="InterPro" id="IPR001584">
    <property type="entry name" value="Integrase_cat-core"/>
</dbReference>
<comment type="caution">
    <text evidence="2">The sequence shown here is derived from an EMBL/GenBank/DDBJ whole genome shotgun (WGS) entry which is preliminary data.</text>
</comment>
<proteinExistence type="predicted"/>
<feature type="domain" description="Integrase catalytic" evidence="1">
    <location>
        <begin position="1"/>
        <end position="87"/>
    </location>
</feature>
<dbReference type="SUPFAM" id="SSF53098">
    <property type="entry name" value="Ribonuclease H-like"/>
    <property type="match status" value="1"/>
</dbReference>
<dbReference type="InterPro" id="IPR050951">
    <property type="entry name" value="Retrovirus_Pol_polyprotein"/>
</dbReference>
<name>A0AAV4ENS8_9GAST</name>
<keyword evidence="3" id="KW-1185">Reference proteome</keyword>
<accession>A0AAV4ENS8</accession>
<gene>
    <name evidence="2" type="ORF">ElyMa_001863500</name>
</gene>
<dbReference type="GO" id="GO:0015074">
    <property type="term" value="P:DNA integration"/>
    <property type="evidence" value="ECO:0007669"/>
    <property type="project" value="InterPro"/>
</dbReference>
<dbReference type="EMBL" id="BMAT01003775">
    <property type="protein sequence ID" value="GFR62090.1"/>
    <property type="molecule type" value="Genomic_DNA"/>
</dbReference>
<reference evidence="2 3" key="1">
    <citation type="journal article" date="2021" name="Elife">
        <title>Chloroplast acquisition without the gene transfer in kleptoplastic sea slugs, Plakobranchus ocellatus.</title>
        <authorList>
            <person name="Maeda T."/>
            <person name="Takahashi S."/>
            <person name="Yoshida T."/>
            <person name="Shimamura S."/>
            <person name="Takaki Y."/>
            <person name="Nagai Y."/>
            <person name="Toyoda A."/>
            <person name="Suzuki Y."/>
            <person name="Arimoto A."/>
            <person name="Ishii H."/>
            <person name="Satoh N."/>
            <person name="Nishiyama T."/>
            <person name="Hasebe M."/>
            <person name="Maruyama T."/>
            <person name="Minagawa J."/>
            <person name="Obokata J."/>
            <person name="Shigenobu S."/>
        </authorList>
    </citation>
    <scope>NUCLEOTIDE SEQUENCE [LARGE SCALE GENOMIC DNA]</scope>
</reference>
<dbReference type="PANTHER" id="PTHR37984">
    <property type="entry name" value="PROTEIN CBG26694"/>
    <property type="match status" value="1"/>
</dbReference>
<dbReference type="Proteomes" id="UP000762676">
    <property type="component" value="Unassembled WGS sequence"/>
</dbReference>
<evidence type="ECO:0000259" key="1">
    <source>
        <dbReference type="PROSITE" id="PS50994"/>
    </source>
</evidence>
<sequence length="207" mass="23734">MVDCGPGRFAIWRALRNETALCICKELDQVLCERGPVEEMLMDNATTFRSREMADLLREWNVTPFFRAAYRPSRNGIVERHHRTIKALSKRGRILPTRAVFWYNMSPRNGQLDTTIPYKSVHCYEWMHPAVEVSVDSSDEQANVKVGDEVWVKPPSAKCTQQWIRGEVTGVNSRNNVEVDGMSRHVLEIRPVICRGIRNGTGTIYGR</sequence>
<protein>
    <submittedName>
        <fullName evidence="2">Gag-Pro-Pol polyprotein</fullName>
    </submittedName>
</protein>
<dbReference type="Gene3D" id="3.30.420.10">
    <property type="entry name" value="Ribonuclease H-like superfamily/Ribonuclease H"/>
    <property type="match status" value="1"/>
</dbReference>
<dbReference type="GO" id="GO:0003676">
    <property type="term" value="F:nucleic acid binding"/>
    <property type="evidence" value="ECO:0007669"/>
    <property type="project" value="InterPro"/>
</dbReference>
<dbReference type="InterPro" id="IPR036397">
    <property type="entry name" value="RNaseH_sf"/>
</dbReference>